<dbReference type="InterPro" id="IPR011050">
    <property type="entry name" value="Pectin_lyase_fold/virulence"/>
</dbReference>
<reference evidence="1" key="1">
    <citation type="submission" date="2018-05" db="EMBL/GenBank/DDBJ databases">
        <authorList>
            <person name="Lanie J.A."/>
            <person name="Ng W.-L."/>
            <person name="Kazmierczak K.M."/>
            <person name="Andrzejewski T.M."/>
            <person name="Davidsen T.M."/>
            <person name="Wayne K.J."/>
            <person name="Tettelin H."/>
            <person name="Glass J.I."/>
            <person name="Rusch D."/>
            <person name="Podicherti R."/>
            <person name="Tsui H.-C.T."/>
            <person name="Winkler M.E."/>
        </authorList>
    </citation>
    <scope>NUCLEOTIDE SEQUENCE</scope>
</reference>
<dbReference type="SUPFAM" id="SSF51126">
    <property type="entry name" value="Pectin lyase-like"/>
    <property type="match status" value="1"/>
</dbReference>
<organism evidence="1">
    <name type="scientific">marine metagenome</name>
    <dbReference type="NCBI Taxonomy" id="408172"/>
    <lineage>
        <taxon>unclassified sequences</taxon>
        <taxon>metagenomes</taxon>
        <taxon>ecological metagenomes</taxon>
    </lineage>
</organism>
<name>A0A381ZB55_9ZZZZ</name>
<protein>
    <recommendedName>
        <fullName evidence="2">DUF1565 domain-containing protein</fullName>
    </recommendedName>
</protein>
<sequence>MPYPTQYGRISGPLLRENLTRSSDLAFETDLLFIGHTNDKIGIRTDAPTRELTIVGTTKIPQDLLATNSTTFGNMLFDQDGIRALTGPITISTGAGGSINYDELRTEHISFTNSTIKAFNTNSDIEFHPGPGGLFRITGGLKTINDSDIHATGDITFDGNVFIGGDSDTDTIKFLGDITSNLNPDQSLTYDVGETGKRWGYFHVKSMPNLNNITIDNFISLNGVAVNLGITNKWYVTTDGTDSLSGTHPNFAFGTIKHTLDQLESSTGGPHEIHVFPGTYEENFPMEIPENVTIKGVGQGTVLIK</sequence>
<proteinExistence type="predicted"/>
<dbReference type="AlphaFoldDB" id="A0A381ZB55"/>
<feature type="non-terminal residue" evidence="1">
    <location>
        <position position="305"/>
    </location>
</feature>
<accession>A0A381ZB55</accession>
<evidence type="ECO:0000313" key="1">
    <source>
        <dbReference type="EMBL" id="SVA86506.1"/>
    </source>
</evidence>
<dbReference type="EMBL" id="UINC01020647">
    <property type="protein sequence ID" value="SVA86506.1"/>
    <property type="molecule type" value="Genomic_DNA"/>
</dbReference>
<evidence type="ECO:0008006" key="2">
    <source>
        <dbReference type="Google" id="ProtNLM"/>
    </source>
</evidence>
<gene>
    <name evidence="1" type="ORF">METZ01_LOCUS139360</name>
</gene>